<evidence type="ECO:0000313" key="4">
    <source>
        <dbReference type="EMBL" id="GLH68908.1"/>
    </source>
</evidence>
<dbReference type="InterPro" id="IPR050832">
    <property type="entry name" value="Bact_Acetyltransf"/>
</dbReference>
<organism evidence="4 5">
    <name type="scientific">Geothrix rubra</name>
    <dbReference type="NCBI Taxonomy" id="2927977"/>
    <lineage>
        <taxon>Bacteria</taxon>
        <taxon>Pseudomonadati</taxon>
        <taxon>Acidobacteriota</taxon>
        <taxon>Holophagae</taxon>
        <taxon>Holophagales</taxon>
        <taxon>Holophagaceae</taxon>
        <taxon>Geothrix</taxon>
    </lineage>
</organism>
<dbReference type="SUPFAM" id="SSF55729">
    <property type="entry name" value="Acyl-CoA N-acyltransferases (Nat)"/>
    <property type="match status" value="1"/>
</dbReference>
<dbReference type="InterPro" id="IPR000182">
    <property type="entry name" value="GNAT_dom"/>
</dbReference>
<dbReference type="InterPro" id="IPR016181">
    <property type="entry name" value="Acyl_CoA_acyltransferase"/>
</dbReference>
<comment type="caution">
    <text evidence="4">The sequence shown here is derived from an EMBL/GenBank/DDBJ whole genome shotgun (WGS) entry which is preliminary data.</text>
</comment>
<evidence type="ECO:0000313" key="5">
    <source>
        <dbReference type="Proteomes" id="UP001165089"/>
    </source>
</evidence>
<evidence type="ECO:0000259" key="3">
    <source>
        <dbReference type="PROSITE" id="PS51186"/>
    </source>
</evidence>
<dbReference type="Pfam" id="PF00583">
    <property type="entry name" value="Acetyltransf_1"/>
    <property type="match status" value="1"/>
</dbReference>
<evidence type="ECO:0000256" key="2">
    <source>
        <dbReference type="ARBA" id="ARBA00023315"/>
    </source>
</evidence>
<dbReference type="Proteomes" id="UP001165089">
    <property type="component" value="Unassembled WGS sequence"/>
</dbReference>
<dbReference type="PANTHER" id="PTHR43877">
    <property type="entry name" value="AMINOALKYLPHOSPHONATE N-ACETYLTRANSFERASE-RELATED-RELATED"/>
    <property type="match status" value="1"/>
</dbReference>
<accession>A0ABQ5Q2Z9</accession>
<sequence>MAAFRIRPATLEDAPILADLGERTFRETFEPLYDPADFAAFLAEAYAPAVQRAELADPLRPALVLEAEGAPAGFAQLWLDHGEPSVPGARPAELQRIYLLRSAQGGGRGAALLADCEDLARNRGADVLWLGVWEHNARALAFYARCGFRAVGEHSFRIGTRLDRDLLLAKALP</sequence>
<name>A0ABQ5Q2Z9_9BACT</name>
<evidence type="ECO:0000256" key="1">
    <source>
        <dbReference type="ARBA" id="ARBA00022679"/>
    </source>
</evidence>
<gene>
    <name evidence="4" type="ORF">GETHPA_04410</name>
</gene>
<proteinExistence type="predicted"/>
<keyword evidence="1" id="KW-0808">Transferase</keyword>
<dbReference type="RefSeq" id="WP_285722555.1">
    <property type="nucleotide sequence ID" value="NZ_BSDD01000001.1"/>
</dbReference>
<keyword evidence="5" id="KW-1185">Reference proteome</keyword>
<protein>
    <submittedName>
        <fullName evidence="4">N-acetyltransferase</fullName>
    </submittedName>
</protein>
<dbReference type="EMBL" id="BSDD01000001">
    <property type="protein sequence ID" value="GLH68908.1"/>
    <property type="molecule type" value="Genomic_DNA"/>
</dbReference>
<feature type="domain" description="N-acetyltransferase" evidence="3">
    <location>
        <begin position="4"/>
        <end position="173"/>
    </location>
</feature>
<dbReference type="Gene3D" id="3.40.630.30">
    <property type="match status" value="1"/>
</dbReference>
<keyword evidence="2" id="KW-0012">Acyltransferase</keyword>
<reference evidence="4 5" key="1">
    <citation type="journal article" date="2023" name="Antonie Van Leeuwenhoek">
        <title>Mesoterricola silvestris gen. nov., sp. nov., Mesoterricola sediminis sp. nov., Geothrix oryzae sp. nov., Geothrix edaphica sp. nov., Geothrix rubra sp. nov., and Geothrix limicola sp. nov., six novel members of Acidobacteriota isolated from soils.</title>
        <authorList>
            <person name="Itoh H."/>
            <person name="Sugisawa Y."/>
            <person name="Mise K."/>
            <person name="Xu Z."/>
            <person name="Kuniyasu M."/>
            <person name="Ushijima N."/>
            <person name="Kawano K."/>
            <person name="Kobayashi E."/>
            <person name="Shiratori Y."/>
            <person name="Masuda Y."/>
            <person name="Senoo K."/>
        </authorList>
    </citation>
    <scope>NUCLEOTIDE SEQUENCE [LARGE SCALE GENOMIC DNA]</scope>
    <source>
        <strain evidence="4 5">Red803</strain>
    </source>
</reference>
<dbReference type="PANTHER" id="PTHR43877:SF1">
    <property type="entry name" value="ACETYLTRANSFERASE"/>
    <property type="match status" value="1"/>
</dbReference>
<dbReference type="PROSITE" id="PS51186">
    <property type="entry name" value="GNAT"/>
    <property type="match status" value="1"/>
</dbReference>
<dbReference type="CDD" id="cd04301">
    <property type="entry name" value="NAT_SF"/>
    <property type="match status" value="1"/>
</dbReference>